<dbReference type="Proteomes" id="UP000002029">
    <property type="component" value="Chromosome"/>
</dbReference>
<evidence type="ECO:0000313" key="8">
    <source>
        <dbReference type="Proteomes" id="UP000002029"/>
    </source>
</evidence>
<dbReference type="Gene3D" id="2.60.40.230">
    <property type="entry name" value="Neocarzinostatin-like"/>
    <property type="match status" value="1"/>
</dbReference>
<dbReference type="GO" id="GO:0042742">
    <property type="term" value="P:defense response to bacterium"/>
    <property type="evidence" value="ECO:0007669"/>
    <property type="project" value="UniProtKB-KW"/>
</dbReference>
<dbReference type="KEGG" id="sro:Sros_6959"/>
<name>D2B7D5_STRRD</name>
<accession>D2B7D5</accession>
<dbReference type="EMBL" id="CP001814">
    <property type="protein sequence ID" value="ACZ89660.1"/>
    <property type="molecule type" value="Genomic_DNA"/>
</dbReference>
<comment type="similarity">
    <text evidence="1">Belongs to the neocarzinostatin family.</text>
</comment>
<keyword evidence="8" id="KW-1185">Reference proteome</keyword>
<gene>
    <name evidence="7" type="ordered locus">Sros_6959</name>
</gene>
<keyword evidence="4" id="KW-0238">DNA-binding</keyword>
<feature type="chain" id="PRO_5003028047" description="Neocarzinostatin family protein" evidence="6">
    <location>
        <begin position="33"/>
        <end position="154"/>
    </location>
</feature>
<dbReference type="PRINTS" id="PR01885">
    <property type="entry name" value="MACROMOMYCIN"/>
</dbReference>
<evidence type="ECO:0000256" key="5">
    <source>
        <dbReference type="ARBA" id="ARBA00023157"/>
    </source>
</evidence>
<keyword evidence="5" id="KW-1015">Disulfide bond</keyword>
<evidence type="ECO:0000256" key="3">
    <source>
        <dbReference type="ARBA" id="ARBA00023022"/>
    </source>
</evidence>
<dbReference type="InterPro" id="IPR027273">
    <property type="entry name" value="Neocarzinostatin-like"/>
</dbReference>
<dbReference type="HOGENOM" id="CLU_147441_0_0_11"/>
<feature type="signal peptide" evidence="6">
    <location>
        <begin position="1"/>
        <end position="32"/>
    </location>
</feature>
<dbReference type="SUPFAM" id="SSF49319">
    <property type="entry name" value="Actinoxanthin-like"/>
    <property type="match status" value="1"/>
</dbReference>
<evidence type="ECO:0000313" key="7">
    <source>
        <dbReference type="EMBL" id="ACZ89660.1"/>
    </source>
</evidence>
<dbReference type="NCBIfam" id="NF040680">
    <property type="entry name" value="chromo_anti"/>
    <property type="match status" value="1"/>
</dbReference>
<evidence type="ECO:0000256" key="2">
    <source>
        <dbReference type="ARBA" id="ARBA00022529"/>
    </source>
</evidence>
<evidence type="ECO:0000256" key="6">
    <source>
        <dbReference type="SAM" id="SignalP"/>
    </source>
</evidence>
<keyword evidence="6" id="KW-0732">Signal</keyword>
<dbReference type="OrthoDB" id="4303878at2"/>
<keyword evidence="2" id="KW-0929">Antimicrobial</keyword>
<reference evidence="7 8" key="1">
    <citation type="journal article" date="2010" name="Stand. Genomic Sci.">
        <title>Complete genome sequence of Streptosporangium roseum type strain (NI 9100).</title>
        <authorList>
            <person name="Nolan M."/>
            <person name="Sikorski J."/>
            <person name="Jando M."/>
            <person name="Lucas S."/>
            <person name="Lapidus A."/>
            <person name="Glavina Del Rio T."/>
            <person name="Chen F."/>
            <person name="Tice H."/>
            <person name="Pitluck S."/>
            <person name="Cheng J.F."/>
            <person name="Chertkov O."/>
            <person name="Sims D."/>
            <person name="Meincke L."/>
            <person name="Brettin T."/>
            <person name="Han C."/>
            <person name="Detter J.C."/>
            <person name="Bruce D."/>
            <person name="Goodwin L."/>
            <person name="Land M."/>
            <person name="Hauser L."/>
            <person name="Chang Y.J."/>
            <person name="Jeffries C.D."/>
            <person name="Ivanova N."/>
            <person name="Mavromatis K."/>
            <person name="Mikhailova N."/>
            <person name="Chen A."/>
            <person name="Palaniappan K."/>
            <person name="Chain P."/>
            <person name="Rohde M."/>
            <person name="Goker M."/>
            <person name="Bristow J."/>
            <person name="Eisen J.A."/>
            <person name="Markowitz V."/>
            <person name="Hugenholtz P."/>
            <person name="Kyrpides N.C."/>
            <person name="Klenk H.P."/>
        </authorList>
    </citation>
    <scope>NUCLEOTIDE SEQUENCE [LARGE SCALE GENOMIC DNA]</scope>
    <source>
        <strain evidence="8">ATCC 12428 / DSM 43021 / JCM 3005 / NI 9100</strain>
    </source>
</reference>
<dbReference type="GO" id="GO:0003677">
    <property type="term" value="F:DNA binding"/>
    <property type="evidence" value="ECO:0007669"/>
    <property type="project" value="UniProtKB-KW"/>
</dbReference>
<proteinExistence type="inferred from homology"/>
<evidence type="ECO:0000256" key="1">
    <source>
        <dbReference type="ARBA" id="ARBA00010648"/>
    </source>
</evidence>
<keyword evidence="3" id="KW-0044">Antibiotic</keyword>
<dbReference type="Pfam" id="PF00960">
    <property type="entry name" value="Neocarzinostat"/>
    <property type="match status" value="1"/>
</dbReference>
<evidence type="ECO:0000256" key="4">
    <source>
        <dbReference type="ARBA" id="ARBA00023125"/>
    </source>
</evidence>
<dbReference type="InterPro" id="IPR002186">
    <property type="entry name" value="Neocarzinostatin_fam"/>
</dbReference>
<protein>
    <recommendedName>
        <fullName evidence="9">Neocarzinostatin family protein</fullName>
    </recommendedName>
</protein>
<organism evidence="7 8">
    <name type="scientific">Streptosporangium roseum (strain ATCC 12428 / DSM 43021 / JCM 3005 / KCTC 9067 / NCIMB 10171 / NRRL 2505 / NI 9100)</name>
    <dbReference type="NCBI Taxonomy" id="479432"/>
    <lineage>
        <taxon>Bacteria</taxon>
        <taxon>Bacillati</taxon>
        <taxon>Actinomycetota</taxon>
        <taxon>Actinomycetes</taxon>
        <taxon>Streptosporangiales</taxon>
        <taxon>Streptosporangiaceae</taxon>
        <taxon>Streptosporangium</taxon>
    </lineage>
</organism>
<dbReference type="RefSeq" id="WP_012893391.1">
    <property type="nucleotide sequence ID" value="NC_013595.1"/>
</dbReference>
<dbReference type="eggNOG" id="ENOG50345K0">
    <property type="taxonomic scope" value="Bacteria"/>
</dbReference>
<evidence type="ECO:0008006" key="9">
    <source>
        <dbReference type="Google" id="ProtNLM"/>
    </source>
</evidence>
<sequence>MQIANKGKLLTKLGATAALALGLGLAFQPAAGATTTPASSGASISAAAISAAPSTGLSDNTTITISATGLQPGSVYHLGQCAAVRPDAFACNAATNVDVTASATGTITKTLTVRSSFTGSAADGSTWPINTATTPTVIAVFNNAFDGGTTPLSF</sequence>
<dbReference type="AlphaFoldDB" id="D2B7D5"/>